<dbReference type="NCBIfam" id="TIGR03562">
    <property type="entry name" value="osmo_induc_OsmC"/>
    <property type="match status" value="1"/>
</dbReference>
<comment type="caution">
    <text evidence="2">The sequence shown here is derived from an EMBL/GenBank/DDBJ whole genome shotgun (WGS) entry which is preliminary data.</text>
</comment>
<sequence length="141" mass="14690">MKRHASAVWSGDLKSGKGRLSTQSGVLDGNNYGFKTRFEDEAGTNPEELLGASHAGCYAMALSMILGQKGLTADVINAKAVVTLDEVEGGFAVTRSALTVRAKVPGASEDDFKEAAEAAKTGCPISKALDIEITLDAALED</sequence>
<dbReference type="InterPro" id="IPR019904">
    <property type="entry name" value="Peroxiredoxin_OsmC"/>
</dbReference>
<organism evidence="2 3">
    <name type="scientific">Marinicauda pacifica</name>
    <dbReference type="NCBI Taxonomy" id="1133559"/>
    <lineage>
        <taxon>Bacteria</taxon>
        <taxon>Pseudomonadati</taxon>
        <taxon>Pseudomonadota</taxon>
        <taxon>Alphaproteobacteria</taxon>
        <taxon>Maricaulales</taxon>
        <taxon>Maricaulaceae</taxon>
        <taxon>Marinicauda</taxon>
    </lineage>
</organism>
<dbReference type="Pfam" id="PF02566">
    <property type="entry name" value="OsmC"/>
    <property type="match status" value="1"/>
</dbReference>
<accession>A0A4S2HAX3</accession>
<dbReference type="EMBL" id="SRXV01000002">
    <property type="protein sequence ID" value="TGY93085.1"/>
    <property type="molecule type" value="Genomic_DNA"/>
</dbReference>
<dbReference type="Proteomes" id="UP000305451">
    <property type="component" value="Unassembled WGS sequence"/>
</dbReference>
<evidence type="ECO:0000313" key="2">
    <source>
        <dbReference type="EMBL" id="TGY93085.1"/>
    </source>
</evidence>
<dbReference type="AlphaFoldDB" id="A0A4S2HAX3"/>
<dbReference type="OrthoDB" id="9807532at2"/>
<protein>
    <submittedName>
        <fullName evidence="2">OsmC family peroxiredoxin</fullName>
    </submittedName>
</protein>
<dbReference type="PANTHER" id="PTHR42830:SF1">
    <property type="entry name" value="OSMOTICALLY INDUCIBLE FAMILY PROTEIN"/>
    <property type="match status" value="1"/>
</dbReference>
<dbReference type="RefSeq" id="WP_135944802.1">
    <property type="nucleotide sequence ID" value="NZ_BMEI01000002.1"/>
</dbReference>
<dbReference type="GO" id="GO:0006979">
    <property type="term" value="P:response to oxidative stress"/>
    <property type="evidence" value="ECO:0007669"/>
    <property type="project" value="InterPro"/>
</dbReference>
<evidence type="ECO:0000256" key="1">
    <source>
        <dbReference type="SAM" id="MobiDB-lite"/>
    </source>
</evidence>
<dbReference type="InterPro" id="IPR036102">
    <property type="entry name" value="OsmC/Ohrsf"/>
</dbReference>
<dbReference type="InterPro" id="IPR052707">
    <property type="entry name" value="OsmC_Ohr_Peroxiredoxin"/>
</dbReference>
<dbReference type="SUPFAM" id="SSF82784">
    <property type="entry name" value="OsmC-like"/>
    <property type="match status" value="1"/>
</dbReference>
<keyword evidence="3" id="KW-1185">Reference proteome</keyword>
<evidence type="ECO:0000313" key="3">
    <source>
        <dbReference type="Proteomes" id="UP000305451"/>
    </source>
</evidence>
<dbReference type="InterPro" id="IPR003718">
    <property type="entry name" value="OsmC/Ohr_fam"/>
</dbReference>
<dbReference type="Gene3D" id="3.30.300.20">
    <property type="match status" value="1"/>
</dbReference>
<dbReference type="PANTHER" id="PTHR42830">
    <property type="entry name" value="OSMOTICALLY INDUCIBLE FAMILY PROTEIN"/>
    <property type="match status" value="1"/>
</dbReference>
<gene>
    <name evidence="2" type="ORF">E5162_08465</name>
</gene>
<dbReference type="InterPro" id="IPR015946">
    <property type="entry name" value="KH_dom-like_a/b"/>
</dbReference>
<proteinExistence type="predicted"/>
<name>A0A4S2HAX3_9PROT</name>
<feature type="region of interest" description="Disordered" evidence="1">
    <location>
        <begin position="1"/>
        <end position="24"/>
    </location>
</feature>
<dbReference type="GO" id="GO:0004601">
    <property type="term" value="F:peroxidase activity"/>
    <property type="evidence" value="ECO:0007669"/>
    <property type="project" value="InterPro"/>
</dbReference>
<reference evidence="2 3" key="1">
    <citation type="journal article" date="2013" name="Int. J. Syst. Evol. Microbiol.">
        <title>Marinicauda pacifica gen. nov., sp. nov., a prosthecate alphaproteobacterium of the family Hyphomonadaceae isolated from deep seawater.</title>
        <authorList>
            <person name="Zhang X.Y."/>
            <person name="Li G.W."/>
            <person name="Wang C.S."/>
            <person name="Zhang Y.J."/>
            <person name="Xu X.W."/>
            <person name="Li H."/>
            <person name="Liu A."/>
            <person name="Liu C."/>
            <person name="Xie B.B."/>
            <person name="Qin Q.L."/>
            <person name="Xu Z."/>
            <person name="Chen X.L."/>
            <person name="Zhou B.C."/>
            <person name="Zhang Y.Z."/>
        </authorList>
    </citation>
    <scope>NUCLEOTIDE SEQUENCE [LARGE SCALE GENOMIC DNA]</scope>
    <source>
        <strain evidence="2 3">P-1 km-3</strain>
    </source>
</reference>